<dbReference type="KEGG" id="minf:MESINF_1917"/>
<protein>
    <submittedName>
        <fullName evidence="1">Uncharacterized protein</fullName>
    </submittedName>
</protein>
<dbReference type="EMBL" id="LS974202">
    <property type="protein sequence ID" value="SSC13357.1"/>
    <property type="molecule type" value="Genomic_DNA"/>
</dbReference>
<organism evidence="1 2">
    <name type="scientific">Mesotoga infera</name>
    <dbReference type="NCBI Taxonomy" id="1236046"/>
    <lineage>
        <taxon>Bacteria</taxon>
        <taxon>Thermotogati</taxon>
        <taxon>Thermotogota</taxon>
        <taxon>Thermotogae</taxon>
        <taxon>Kosmotogales</taxon>
        <taxon>Kosmotogaceae</taxon>
        <taxon>Mesotoga</taxon>
    </lineage>
</organism>
<dbReference type="AlphaFoldDB" id="A0A7Z7PS13"/>
<name>A0A7Z7PS13_9BACT</name>
<dbReference type="Proteomes" id="UP000250796">
    <property type="component" value="Chromosome MESINF"/>
</dbReference>
<accession>A0A7Z7PS13</accession>
<proteinExistence type="predicted"/>
<sequence>MGVISGMSFALANEGRKELMNTPKATTEKNVNLYAICRWKYLLFLIVLSANIYQRIVEPTK</sequence>
<reference evidence="1 2" key="1">
    <citation type="submission" date="2017-01" db="EMBL/GenBank/DDBJ databases">
        <authorList>
            <person name="Erauso G."/>
        </authorList>
    </citation>
    <scope>NUCLEOTIDE SEQUENCE [LARGE SCALE GENOMIC DNA]</scope>
    <source>
        <strain evidence="1">MESINF1</strain>
    </source>
</reference>
<evidence type="ECO:0000313" key="1">
    <source>
        <dbReference type="EMBL" id="SSC13357.1"/>
    </source>
</evidence>
<gene>
    <name evidence="1" type="ORF">MESINF_1917</name>
</gene>
<keyword evidence="2" id="KW-1185">Reference proteome</keyword>
<evidence type="ECO:0000313" key="2">
    <source>
        <dbReference type="Proteomes" id="UP000250796"/>
    </source>
</evidence>